<dbReference type="CDD" id="cd21538">
    <property type="entry name" value="SPOC_TFIIS"/>
    <property type="match status" value="1"/>
</dbReference>
<dbReference type="GO" id="GO:0000977">
    <property type="term" value="F:RNA polymerase II transcription regulatory region sequence-specific DNA binding"/>
    <property type="evidence" value="ECO:0007669"/>
    <property type="project" value="TreeGrafter"/>
</dbReference>
<feature type="compositionally biased region" description="Polar residues" evidence="8">
    <location>
        <begin position="767"/>
        <end position="785"/>
    </location>
</feature>
<reference evidence="12" key="1">
    <citation type="submission" date="2020-06" db="EMBL/GenBank/DDBJ databases">
        <title>A chromosome-scale genome assembly of Talaromyces rugulosus W13939.</title>
        <authorList>
            <person name="Wang B."/>
            <person name="Guo L."/>
            <person name="Ye K."/>
            <person name="Wang L."/>
        </authorList>
    </citation>
    <scope>NUCLEOTIDE SEQUENCE [LARGE SCALE GENOMIC DNA]</scope>
    <source>
        <strain evidence="12">W13939</strain>
    </source>
</reference>
<dbReference type="GO" id="GO:0001139">
    <property type="term" value="F:RNA polymerase II complex recruiting activity"/>
    <property type="evidence" value="ECO:0007669"/>
    <property type="project" value="TreeGrafter"/>
</dbReference>
<gene>
    <name evidence="11" type="ORF">TRUGW13939_05914</name>
</gene>
<dbReference type="EMBL" id="CP055900">
    <property type="protein sequence ID" value="QKX58787.1"/>
    <property type="molecule type" value="Genomic_DNA"/>
</dbReference>
<evidence type="ECO:0000256" key="8">
    <source>
        <dbReference type="SAM" id="MobiDB-lite"/>
    </source>
</evidence>
<evidence type="ECO:0000259" key="9">
    <source>
        <dbReference type="PROSITE" id="PS50016"/>
    </source>
</evidence>
<feature type="compositionally biased region" description="Low complexity" evidence="8">
    <location>
        <begin position="786"/>
        <end position="799"/>
    </location>
</feature>
<keyword evidence="5 7" id="KW-0863">Zinc-finger</keyword>
<dbReference type="InterPro" id="IPR019786">
    <property type="entry name" value="Zinc_finger_PHD-type_CS"/>
</dbReference>
<dbReference type="Pfam" id="PF00628">
    <property type="entry name" value="PHD"/>
    <property type="match status" value="1"/>
</dbReference>
<feature type="region of interest" description="Disordered" evidence="8">
    <location>
        <begin position="715"/>
        <end position="799"/>
    </location>
</feature>
<evidence type="ECO:0000256" key="5">
    <source>
        <dbReference type="ARBA" id="ARBA00022771"/>
    </source>
</evidence>
<dbReference type="Pfam" id="PF07500">
    <property type="entry name" value="TFIIS_M"/>
    <property type="match status" value="1"/>
</dbReference>
<dbReference type="AlphaFoldDB" id="A0A7H8QXU8"/>
<dbReference type="PROSITE" id="PS51321">
    <property type="entry name" value="TFIIS_CENTRAL"/>
    <property type="match status" value="1"/>
</dbReference>
<comment type="similarity">
    <text evidence="2">Belongs to the BYE1 family.</text>
</comment>
<keyword evidence="12" id="KW-1185">Reference proteome</keyword>
<dbReference type="Gene3D" id="3.30.40.10">
    <property type="entry name" value="Zinc/RING finger domain, C3HC4 (zinc finger)"/>
    <property type="match status" value="1"/>
</dbReference>
<evidence type="ECO:0000259" key="10">
    <source>
        <dbReference type="PROSITE" id="PS51321"/>
    </source>
</evidence>
<dbReference type="PANTHER" id="PTHR11477">
    <property type="entry name" value="TRANSCRIPTION FACTOR S-II ZINC FINGER DOMAIN-CONTAINING PROTEIN"/>
    <property type="match status" value="1"/>
</dbReference>
<feature type="region of interest" description="Disordered" evidence="8">
    <location>
        <begin position="118"/>
        <end position="281"/>
    </location>
</feature>
<dbReference type="Pfam" id="PF07744">
    <property type="entry name" value="SPOC"/>
    <property type="match status" value="1"/>
</dbReference>
<feature type="region of interest" description="Disordered" evidence="8">
    <location>
        <begin position="454"/>
        <end position="533"/>
    </location>
</feature>
<organism evidence="11 12">
    <name type="scientific">Talaromyces rugulosus</name>
    <name type="common">Penicillium rugulosum</name>
    <dbReference type="NCBI Taxonomy" id="121627"/>
    <lineage>
        <taxon>Eukaryota</taxon>
        <taxon>Fungi</taxon>
        <taxon>Dikarya</taxon>
        <taxon>Ascomycota</taxon>
        <taxon>Pezizomycotina</taxon>
        <taxon>Eurotiomycetes</taxon>
        <taxon>Eurotiomycetidae</taxon>
        <taxon>Eurotiales</taxon>
        <taxon>Trichocomaceae</taxon>
        <taxon>Talaromyces</taxon>
        <taxon>Talaromyces sect. Islandici</taxon>
    </lineage>
</organism>
<dbReference type="PROSITE" id="PS01359">
    <property type="entry name" value="ZF_PHD_1"/>
    <property type="match status" value="1"/>
</dbReference>
<protein>
    <recommendedName>
        <fullName evidence="3">Transcription factor BYE1</fullName>
    </recommendedName>
</protein>
<dbReference type="GO" id="GO:0008270">
    <property type="term" value="F:zinc ion binding"/>
    <property type="evidence" value="ECO:0007669"/>
    <property type="project" value="UniProtKB-KW"/>
</dbReference>
<dbReference type="RefSeq" id="XP_035344965.1">
    <property type="nucleotide sequence ID" value="XM_035489072.1"/>
</dbReference>
<dbReference type="GO" id="GO:0005634">
    <property type="term" value="C:nucleus"/>
    <property type="evidence" value="ECO:0007669"/>
    <property type="project" value="TreeGrafter"/>
</dbReference>
<evidence type="ECO:0000256" key="6">
    <source>
        <dbReference type="ARBA" id="ARBA00022833"/>
    </source>
</evidence>
<dbReference type="SMART" id="SM00249">
    <property type="entry name" value="PHD"/>
    <property type="match status" value="1"/>
</dbReference>
<dbReference type="SUPFAM" id="SSF57903">
    <property type="entry name" value="FYVE/PHD zinc finger"/>
    <property type="match status" value="1"/>
</dbReference>
<dbReference type="InterPro" id="IPR036575">
    <property type="entry name" value="TFIIS_cen_dom_sf"/>
</dbReference>
<dbReference type="InterPro" id="IPR013083">
    <property type="entry name" value="Znf_RING/FYVE/PHD"/>
</dbReference>
<keyword evidence="4" id="KW-0479">Metal-binding</keyword>
<evidence type="ECO:0000256" key="2">
    <source>
        <dbReference type="ARBA" id="ARBA00011050"/>
    </source>
</evidence>
<feature type="compositionally biased region" description="Basic residues" evidence="8">
    <location>
        <begin position="144"/>
        <end position="157"/>
    </location>
</feature>
<dbReference type="GO" id="GO:0031440">
    <property type="term" value="P:regulation of mRNA 3'-end processing"/>
    <property type="evidence" value="ECO:0007669"/>
    <property type="project" value="TreeGrafter"/>
</dbReference>
<feature type="domain" description="TFIIS central" evidence="10">
    <location>
        <begin position="295"/>
        <end position="425"/>
    </location>
</feature>
<dbReference type="InterPro" id="IPR011011">
    <property type="entry name" value="Znf_FYVE_PHD"/>
</dbReference>
<dbReference type="GO" id="GO:0006362">
    <property type="term" value="P:transcription elongation by RNA polymerase I"/>
    <property type="evidence" value="ECO:0007669"/>
    <property type="project" value="TreeGrafter"/>
</dbReference>
<evidence type="ECO:0000256" key="1">
    <source>
        <dbReference type="ARBA" id="ARBA00002311"/>
    </source>
</evidence>
<dbReference type="InterPro" id="IPR001965">
    <property type="entry name" value="Znf_PHD"/>
</dbReference>
<comment type="function">
    <text evidence="1">Negative regulator of transcription elongation.</text>
</comment>
<evidence type="ECO:0000313" key="11">
    <source>
        <dbReference type="EMBL" id="QKX58787.1"/>
    </source>
</evidence>
<sequence>MADEPRRSGRATKGQHKNLDLVQDMPSKKSRTKGQGKDRSSKLSTEPTPGPSEEEEEIIRCICGEYEEEEDIERDMICCDRCLAWQHNDCMGLSFDKGAPPDEYYCEQCKPEDHKALLEKMNRGERPWEEVAQRRQREIEEKRAAKRKKGKKGKRGGARPSDVKSQQSAPSTPAPGPTSPSPTKENSVTATSQTATEDHKSPAPALASGAGESKPPSTQKRKFEDQKEPSTPDVGPKSKQQKLSEPNKLVEKAKKSSPAHSRKTSSAEPNSRKASVVEKGSVDVVEKPEDIDSEPRKKVAIHLVNLFLDQVAVAQKQGAYKLPADKQAEDIARPIGLAIEHAMYVNICGGSGDPNDVYRNQLRTIMFNVKKNSVLRDRLLTGSLAPGVLATMSSQDMASAEQQQKDAEIKREAEKQHIIMQEQGPRIRRTHKGEEVIEGDGQAGTSESIFSSTAVHRAAADVENPSPQSPSAPGFVNPNSRHSQEFNADGKGNGANGDIGRSHSPGATNQDHMFPEVSPQLHHPPPPGGKVQADKEIDDLLKDEGTESPPYSPKDFEGSDIWRGRVSMNSLADFGSTAKHVAGADLSGKIPWNELIPSNLVIDGRISIELASKYLCGLRFSNSTDVSVVAIPAPDSPAERAEFGKLFSYFTDRKRYGVVGQHPIAAVKDTYLIPIEAGASQKPEFLQLLENNSIEDPTPDQMFLVVFVVKSDDHPPSEQATPYHASPLNSTPFTQQHGQYASPSPALRQVSQAPTPVTGPAPDPSIANASPLSHALSQQGHSNAYQVQQQQQAHGQPQQVPLTGAAAAAYVLGPQAKSPAIEELLQKAPSADVAQLNIVREIIAKNPSAANDYASLMTAIQQYTSPGQNGQLGH</sequence>
<feature type="compositionally biased region" description="Basic and acidic residues" evidence="8">
    <location>
        <begin position="221"/>
        <end position="230"/>
    </location>
</feature>
<feature type="compositionally biased region" description="Polar residues" evidence="8">
    <location>
        <begin position="727"/>
        <end position="742"/>
    </location>
</feature>
<feature type="domain" description="PHD-type" evidence="9">
    <location>
        <begin position="58"/>
        <end position="112"/>
    </location>
</feature>
<feature type="compositionally biased region" description="Basic and acidic residues" evidence="8">
    <location>
        <begin position="118"/>
        <end position="143"/>
    </location>
</feature>
<dbReference type="Pfam" id="PF23257">
    <property type="entry name" value="DUF7071"/>
    <property type="match status" value="1"/>
</dbReference>
<dbReference type="InterPro" id="IPR055499">
    <property type="entry name" value="DUF7071"/>
</dbReference>
<dbReference type="InterPro" id="IPR012921">
    <property type="entry name" value="SPOC_C"/>
</dbReference>
<feature type="compositionally biased region" description="Polar residues" evidence="8">
    <location>
        <begin position="264"/>
        <end position="273"/>
    </location>
</feature>
<evidence type="ECO:0000313" key="12">
    <source>
        <dbReference type="Proteomes" id="UP000509510"/>
    </source>
</evidence>
<name>A0A7H8QXU8_TALRU</name>
<feature type="region of interest" description="Disordered" evidence="8">
    <location>
        <begin position="1"/>
        <end position="56"/>
    </location>
</feature>
<dbReference type="InterPro" id="IPR019787">
    <property type="entry name" value="Znf_PHD-finger"/>
</dbReference>
<dbReference type="GO" id="GO:0006368">
    <property type="term" value="P:transcription elongation by RNA polymerase II"/>
    <property type="evidence" value="ECO:0007669"/>
    <property type="project" value="TreeGrafter"/>
</dbReference>
<dbReference type="FunFam" id="3.30.40.10:FF:000560">
    <property type="entry name" value="Putative PHD finger domain protein"/>
    <property type="match status" value="1"/>
</dbReference>
<dbReference type="PANTHER" id="PTHR11477:SF11">
    <property type="entry name" value="TRANSCRIPTION FACTOR BYE1"/>
    <property type="match status" value="1"/>
</dbReference>
<dbReference type="PROSITE" id="PS50016">
    <property type="entry name" value="ZF_PHD_2"/>
    <property type="match status" value="1"/>
</dbReference>
<feature type="compositionally biased region" description="Polar residues" evidence="8">
    <location>
        <begin position="465"/>
        <end position="481"/>
    </location>
</feature>
<dbReference type="Proteomes" id="UP000509510">
    <property type="component" value="Chromosome III"/>
</dbReference>
<evidence type="ECO:0000256" key="3">
    <source>
        <dbReference type="ARBA" id="ARBA00021616"/>
    </source>
</evidence>
<dbReference type="SMART" id="SM00510">
    <property type="entry name" value="TFS2M"/>
    <property type="match status" value="1"/>
</dbReference>
<dbReference type="OrthoDB" id="79252at2759"/>
<feature type="compositionally biased region" description="Polar residues" evidence="8">
    <location>
        <begin position="184"/>
        <end position="195"/>
    </location>
</feature>
<dbReference type="SUPFAM" id="SSF46942">
    <property type="entry name" value="Elongation factor TFIIS domain 2"/>
    <property type="match status" value="1"/>
</dbReference>
<dbReference type="InterPro" id="IPR003618">
    <property type="entry name" value="TFIIS_cen_dom"/>
</dbReference>
<dbReference type="GeneID" id="55993411"/>
<proteinExistence type="inferred from homology"/>
<evidence type="ECO:0000256" key="7">
    <source>
        <dbReference type="PROSITE-ProRule" id="PRU00146"/>
    </source>
</evidence>
<dbReference type="GO" id="GO:0031564">
    <property type="term" value="P:transcription antitermination"/>
    <property type="evidence" value="ECO:0007669"/>
    <property type="project" value="TreeGrafter"/>
</dbReference>
<keyword evidence="6" id="KW-0862">Zinc</keyword>
<evidence type="ECO:0000256" key="4">
    <source>
        <dbReference type="ARBA" id="ARBA00022723"/>
    </source>
</evidence>
<dbReference type="KEGG" id="trg:TRUGW13939_05914"/>
<dbReference type="Gene3D" id="1.10.472.30">
    <property type="entry name" value="Transcription elongation factor S-II, central domain"/>
    <property type="match status" value="1"/>
</dbReference>
<accession>A0A7H8QXU8</accession>